<feature type="chain" id="PRO_5040184207" evidence="10">
    <location>
        <begin position="30"/>
        <end position="415"/>
    </location>
</feature>
<keyword evidence="4" id="KW-0337">GPI-anchor biosynthesis</keyword>
<keyword evidence="6" id="KW-0256">Endoplasmic reticulum</keyword>
<evidence type="ECO:0000256" key="7">
    <source>
        <dbReference type="ARBA" id="ARBA00022989"/>
    </source>
</evidence>
<keyword evidence="5 9" id="KW-0812">Transmembrane</keyword>
<evidence type="ECO:0000256" key="6">
    <source>
        <dbReference type="ARBA" id="ARBA00022824"/>
    </source>
</evidence>
<dbReference type="AlphaFoldDB" id="A0A9Q1HCI9"/>
<evidence type="ECO:0000256" key="2">
    <source>
        <dbReference type="ARBA" id="ARBA00004687"/>
    </source>
</evidence>
<dbReference type="Pfam" id="PF06728">
    <property type="entry name" value="PIG-U"/>
    <property type="match status" value="1"/>
</dbReference>
<sequence>MAASIVWITLLGILSRVIILGSHFSNVLSDRVELSTPLTSWKRMTEGMFLIKNGISPYLGDNFHEPPLLLYFFTIMDNTTPALIPLVFLFLDLTTAFLLYRVAKYLLRYLLSEQIKEGPSYAKDVDVLLLKRSSLSSIPTLVLSIYLLNPFSILTCSAQSTIIITNVLVTATFLLTLKGQWWSATLSLALASYQSLYPVMLIVPCAMHVANLKMQENKESISYSSPTAVTIMLKIALSFLLWSVILITLSFLMLESWDFLQSTYGFILSVPDLKPNLGLFWYYFMEMFEHFRIFFLWVFQMNAFIYTIPLTIILWKCPSFVFFCQLVLIAIFKSYPSLGDITVYLALLPVWSHTFHYLRNGLVVSVMIVISTVLAPVLWHLWIYAGSANANFFFAFTLIYNTAQVYRHCRAVESL</sequence>
<keyword evidence="12" id="KW-1185">Reference proteome</keyword>
<dbReference type="PANTHER" id="PTHR13121">
    <property type="entry name" value="GPI TRANSAMIDASE COMPONENT PIG-U"/>
    <property type="match status" value="1"/>
</dbReference>
<gene>
    <name evidence="11" type="ORF">HOLleu_11752</name>
</gene>
<name>A0A9Q1HCI9_HOLLE</name>
<feature type="transmembrane region" description="Helical" evidence="9">
    <location>
        <begin position="291"/>
        <end position="314"/>
    </location>
</feature>
<dbReference type="GO" id="GO:0042765">
    <property type="term" value="C:GPI-anchor transamidase complex"/>
    <property type="evidence" value="ECO:0007669"/>
    <property type="project" value="InterPro"/>
</dbReference>
<protein>
    <submittedName>
        <fullName evidence="11">Phosphatidylinositol glycan anchor biosynthesis class U protein</fullName>
    </submittedName>
</protein>
<dbReference type="EMBL" id="JAIZAY010000005">
    <property type="protein sequence ID" value="KAJ8041054.1"/>
    <property type="molecule type" value="Genomic_DNA"/>
</dbReference>
<organism evidence="11 12">
    <name type="scientific">Holothuria leucospilota</name>
    <name type="common">Black long sea cucumber</name>
    <name type="synonym">Mertensiothuria leucospilota</name>
    <dbReference type="NCBI Taxonomy" id="206669"/>
    <lineage>
        <taxon>Eukaryota</taxon>
        <taxon>Metazoa</taxon>
        <taxon>Echinodermata</taxon>
        <taxon>Eleutherozoa</taxon>
        <taxon>Echinozoa</taxon>
        <taxon>Holothuroidea</taxon>
        <taxon>Aspidochirotacea</taxon>
        <taxon>Aspidochirotida</taxon>
        <taxon>Holothuriidae</taxon>
        <taxon>Holothuria</taxon>
    </lineage>
</organism>
<proteinExistence type="inferred from homology"/>
<evidence type="ECO:0000256" key="4">
    <source>
        <dbReference type="ARBA" id="ARBA00022502"/>
    </source>
</evidence>
<evidence type="ECO:0000256" key="3">
    <source>
        <dbReference type="ARBA" id="ARBA00010026"/>
    </source>
</evidence>
<comment type="caution">
    <text evidence="11">The sequence shown here is derived from an EMBL/GenBank/DDBJ whole genome shotgun (WGS) entry which is preliminary data.</text>
</comment>
<feature type="transmembrane region" description="Helical" evidence="9">
    <location>
        <begin position="264"/>
        <end position="284"/>
    </location>
</feature>
<keyword evidence="8 9" id="KW-0472">Membrane</keyword>
<feature type="signal peptide" evidence="10">
    <location>
        <begin position="1"/>
        <end position="29"/>
    </location>
</feature>
<dbReference type="InterPro" id="IPR009600">
    <property type="entry name" value="PIG-U"/>
</dbReference>
<accession>A0A9Q1HCI9</accession>
<comment type="similarity">
    <text evidence="3">Belongs to the PIGU family.</text>
</comment>
<feature type="transmembrane region" description="Helical" evidence="9">
    <location>
        <begin position="231"/>
        <end position="252"/>
    </location>
</feature>
<dbReference type="PANTHER" id="PTHR13121:SF0">
    <property type="entry name" value="PHOSPHATIDYLINOSITOL GLYCAN ANCHOR BIOSYNTHESIS CLASS U PROTEIN"/>
    <property type="match status" value="1"/>
</dbReference>
<evidence type="ECO:0000313" key="12">
    <source>
        <dbReference type="Proteomes" id="UP001152320"/>
    </source>
</evidence>
<feature type="transmembrane region" description="Helical" evidence="9">
    <location>
        <begin position="181"/>
        <end position="210"/>
    </location>
</feature>
<reference evidence="11" key="1">
    <citation type="submission" date="2021-10" db="EMBL/GenBank/DDBJ databases">
        <title>Tropical sea cucumber genome reveals ecological adaptation and Cuvierian tubules defense mechanism.</title>
        <authorList>
            <person name="Chen T."/>
        </authorList>
    </citation>
    <scope>NUCLEOTIDE SEQUENCE</scope>
    <source>
        <strain evidence="11">Nanhai2018</strain>
        <tissue evidence="11">Muscle</tissue>
    </source>
</reference>
<evidence type="ECO:0000256" key="10">
    <source>
        <dbReference type="SAM" id="SignalP"/>
    </source>
</evidence>
<dbReference type="Proteomes" id="UP001152320">
    <property type="component" value="Chromosome 5"/>
</dbReference>
<feature type="transmembrane region" description="Helical" evidence="9">
    <location>
        <begin position="82"/>
        <end position="100"/>
    </location>
</feature>
<evidence type="ECO:0000256" key="9">
    <source>
        <dbReference type="SAM" id="Phobius"/>
    </source>
</evidence>
<dbReference type="GO" id="GO:0016255">
    <property type="term" value="P:attachment of GPI anchor to protein"/>
    <property type="evidence" value="ECO:0007669"/>
    <property type="project" value="InterPro"/>
</dbReference>
<comment type="pathway">
    <text evidence="2">Glycolipid biosynthesis; glycosylphosphatidylinositol-anchor biosynthesis.</text>
</comment>
<evidence type="ECO:0000256" key="1">
    <source>
        <dbReference type="ARBA" id="ARBA00004477"/>
    </source>
</evidence>
<dbReference type="GO" id="GO:0006506">
    <property type="term" value="P:GPI anchor biosynthetic process"/>
    <property type="evidence" value="ECO:0007669"/>
    <property type="project" value="UniProtKB-KW"/>
</dbReference>
<keyword evidence="10" id="KW-0732">Signal</keyword>
<feature type="transmembrane region" description="Helical" evidence="9">
    <location>
        <begin position="357"/>
        <end position="375"/>
    </location>
</feature>
<evidence type="ECO:0000313" key="11">
    <source>
        <dbReference type="EMBL" id="KAJ8041054.1"/>
    </source>
</evidence>
<feature type="transmembrane region" description="Helical" evidence="9">
    <location>
        <begin position="320"/>
        <end position="345"/>
    </location>
</feature>
<evidence type="ECO:0000256" key="5">
    <source>
        <dbReference type="ARBA" id="ARBA00022692"/>
    </source>
</evidence>
<comment type="subcellular location">
    <subcellularLocation>
        <location evidence="1">Endoplasmic reticulum membrane</location>
        <topology evidence="1">Multi-pass membrane protein</topology>
    </subcellularLocation>
</comment>
<dbReference type="OrthoDB" id="549017at2759"/>
<keyword evidence="7 9" id="KW-1133">Transmembrane helix</keyword>
<feature type="transmembrane region" description="Helical" evidence="9">
    <location>
        <begin position="141"/>
        <end position="169"/>
    </location>
</feature>
<evidence type="ECO:0000256" key="8">
    <source>
        <dbReference type="ARBA" id="ARBA00023136"/>
    </source>
</evidence>